<protein>
    <recommendedName>
        <fullName evidence="3">Separase</fullName>
    </recommendedName>
</protein>
<accession>A0ABN9YAY1</accession>
<gene>
    <name evidence="1" type="ORF">PCOR1329_LOCUS84191</name>
</gene>
<evidence type="ECO:0008006" key="3">
    <source>
        <dbReference type="Google" id="ProtNLM"/>
    </source>
</evidence>
<keyword evidence="2" id="KW-1185">Reference proteome</keyword>
<dbReference type="EMBL" id="CAUYUJ010022281">
    <property type="protein sequence ID" value="CAK0909892.1"/>
    <property type="molecule type" value="Genomic_DNA"/>
</dbReference>
<comment type="caution">
    <text evidence="1">The sequence shown here is derived from an EMBL/GenBank/DDBJ whole genome shotgun (WGS) entry which is preliminary data.</text>
</comment>
<sequence>MPLITEADPPLNADDWFRLFEPDEDDGTMQLIIDWTIPLSIEKENNNNALECLQSEAELQFGKRMLAKQDNKAVLYVHGHCGGGAEPMCCRMNPDQFRREVKAYKEKRVTITGCRTNGFLDRCEQWTESGLHPSNRERMSRDSATWCLLRSKVSLSANNTVLN</sequence>
<proteinExistence type="predicted"/>
<dbReference type="Proteomes" id="UP001189429">
    <property type="component" value="Unassembled WGS sequence"/>
</dbReference>
<name>A0ABN9YAY1_9DINO</name>
<organism evidence="1 2">
    <name type="scientific">Prorocentrum cordatum</name>
    <dbReference type="NCBI Taxonomy" id="2364126"/>
    <lineage>
        <taxon>Eukaryota</taxon>
        <taxon>Sar</taxon>
        <taxon>Alveolata</taxon>
        <taxon>Dinophyceae</taxon>
        <taxon>Prorocentrales</taxon>
        <taxon>Prorocentraceae</taxon>
        <taxon>Prorocentrum</taxon>
    </lineage>
</organism>
<evidence type="ECO:0000313" key="1">
    <source>
        <dbReference type="EMBL" id="CAK0909892.1"/>
    </source>
</evidence>
<evidence type="ECO:0000313" key="2">
    <source>
        <dbReference type="Proteomes" id="UP001189429"/>
    </source>
</evidence>
<reference evidence="1" key="1">
    <citation type="submission" date="2023-10" db="EMBL/GenBank/DDBJ databases">
        <authorList>
            <person name="Chen Y."/>
            <person name="Shah S."/>
            <person name="Dougan E. K."/>
            <person name="Thang M."/>
            <person name="Chan C."/>
        </authorList>
    </citation>
    <scope>NUCLEOTIDE SEQUENCE [LARGE SCALE GENOMIC DNA]</scope>
</reference>